<comment type="similarity">
    <text evidence="1">Belongs to the cytochrome P450 family.</text>
</comment>
<dbReference type="AlphaFoldDB" id="A0A7Y4NZ54"/>
<dbReference type="SUPFAM" id="SSF48264">
    <property type="entry name" value="Cytochrome P450"/>
    <property type="match status" value="1"/>
</dbReference>
<sequence>MDELLRYLFVLDALPARIATQDIEIAGMTIKAGDGVIIANSIVCRDSAAFAEPELAVPVAELELRDATMIQGVDTPPVTW</sequence>
<dbReference type="EMBL" id="JACHKF010000001">
    <property type="protein sequence ID" value="MBB6567770.1"/>
    <property type="molecule type" value="Genomic_DNA"/>
</dbReference>
<evidence type="ECO:0000313" key="4">
    <source>
        <dbReference type="Proteomes" id="UP000534306"/>
    </source>
</evidence>
<reference evidence="2 5" key="2">
    <citation type="submission" date="2020-08" db="EMBL/GenBank/DDBJ databases">
        <title>Sequencing the genomes of 1000 actinobacteria strains.</title>
        <authorList>
            <person name="Klenk H.-P."/>
        </authorList>
    </citation>
    <scope>NUCLEOTIDE SEQUENCE [LARGE SCALE GENOMIC DNA]</scope>
    <source>
        <strain evidence="2 5">DSM 15626</strain>
    </source>
</reference>
<keyword evidence="4" id="KW-1185">Reference proteome</keyword>
<dbReference type="Pfam" id="PF00067">
    <property type="entry name" value="p450"/>
    <property type="match status" value="1"/>
</dbReference>
<dbReference type="InterPro" id="IPR036396">
    <property type="entry name" value="Cyt_P450_sf"/>
</dbReference>
<evidence type="ECO:0000313" key="5">
    <source>
        <dbReference type="Proteomes" id="UP000553957"/>
    </source>
</evidence>
<evidence type="ECO:0000313" key="3">
    <source>
        <dbReference type="EMBL" id="NOL39634.1"/>
    </source>
</evidence>
<organism evidence="3 4">
    <name type="scientific">Kribbella sandramycini</name>
    <dbReference type="NCBI Taxonomy" id="60450"/>
    <lineage>
        <taxon>Bacteria</taxon>
        <taxon>Bacillati</taxon>
        <taxon>Actinomycetota</taxon>
        <taxon>Actinomycetes</taxon>
        <taxon>Propionibacteriales</taxon>
        <taxon>Kribbellaceae</taxon>
        <taxon>Kribbella</taxon>
    </lineage>
</organism>
<reference evidence="3 4" key="1">
    <citation type="submission" date="2020-05" db="EMBL/GenBank/DDBJ databases">
        <title>Genome sequence of Kribbella sandramycini ATCC 39419.</title>
        <authorList>
            <person name="Maclea K.S."/>
            <person name="Fair J.L."/>
        </authorList>
    </citation>
    <scope>NUCLEOTIDE SEQUENCE [LARGE SCALE GENOMIC DNA]</scope>
    <source>
        <strain evidence="3 4">ATCC 39419</strain>
    </source>
</reference>
<dbReference type="Proteomes" id="UP000534306">
    <property type="component" value="Unassembled WGS sequence"/>
</dbReference>
<dbReference type="Proteomes" id="UP000553957">
    <property type="component" value="Unassembled WGS sequence"/>
</dbReference>
<dbReference type="EMBL" id="JABJRC010000001">
    <property type="protein sequence ID" value="NOL39634.1"/>
    <property type="molecule type" value="Genomic_DNA"/>
</dbReference>
<gene>
    <name evidence="2" type="ORF">HNR71_003407</name>
    <name evidence="3" type="ORF">HPO96_05185</name>
</gene>
<dbReference type="GO" id="GO:0005506">
    <property type="term" value="F:iron ion binding"/>
    <property type="evidence" value="ECO:0007669"/>
    <property type="project" value="InterPro"/>
</dbReference>
<name>A0A7Y4NZ54_9ACTN</name>
<dbReference type="Gene3D" id="1.10.630.10">
    <property type="entry name" value="Cytochrome P450"/>
    <property type="match status" value="1"/>
</dbReference>
<protein>
    <submittedName>
        <fullName evidence="3">Cytochrome P450</fullName>
    </submittedName>
</protein>
<evidence type="ECO:0000256" key="1">
    <source>
        <dbReference type="ARBA" id="ARBA00010617"/>
    </source>
</evidence>
<comment type="caution">
    <text evidence="3">The sequence shown here is derived from an EMBL/GenBank/DDBJ whole genome shotgun (WGS) entry which is preliminary data.</text>
</comment>
<evidence type="ECO:0000313" key="2">
    <source>
        <dbReference type="EMBL" id="MBB6567770.1"/>
    </source>
</evidence>
<dbReference type="GO" id="GO:0020037">
    <property type="term" value="F:heme binding"/>
    <property type="evidence" value="ECO:0007669"/>
    <property type="project" value="InterPro"/>
</dbReference>
<dbReference type="InterPro" id="IPR001128">
    <property type="entry name" value="Cyt_P450"/>
</dbReference>
<proteinExistence type="inferred from homology"/>
<dbReference type="RefSeq" id="WP_171671421.1">
    <property type="nucleotide sequence ID" value="NZ_BAAAGT010000003.1"/>
</dbReference>
<dbReference type="GO" id="GO:0016705">
    <property type="term" value="F:oxidoreductase activity, acting on paired donors, with incorporation or reduction of molecular oxygen"/>
    <property type="evidence" value="ECO:0007669"/>
    <property type="project" value="InterPro"/>
</dbReference>
<dbReference type="PRINTS" id="PR00359">
    <property type="entry name" value="BP450"/>
</dbReference>
<dbReference type="GO" id="GO:0004497">
    <property type="term" value="F:monooxygenase activity"/>
    <property type="evidence" value="ECO:0007669"/>
    <property type="project" value="InterPro"/>
</dbReference>
<dbReference type="InterPro" id="IPR002397">
    <property type="entry name" value="Cyt_P450_B"/>
</dbReference>
<accession>A0A7Y4NZ54</accession>